<name>A0ABY5SZ83_9SPHN</name>
<dbReference type="GO" id="GO:0008483">
    <property type="term" value="F:transaminase activity"/>
    <property type="evidence" value="ECO:0007669"/>
    <property type="project" value="UniProtKB-KW"/>
</dbReference>
<reference evidence="4" key="1">
    <citation type="submission" date="2022-02" db="EMBL/GenBank/DDBJ databases">
        <title>Qipengyuania spongiae sp. nov., isolated from marine sponge.</title>
        <authorList>
            <person name="Li Z."/>
            <person name="Zhang M."/>
        </authorList>
    </citation>
    <scope>NUCLEOTIDE SEQUENCE</scope>
    <source>
        <strain evidence="4">PHS-Z21</strain>
    </source>
</reference>
<keyword evidence="4" id="KW-0032">Aminotransferase</keyword>
<dbReference type="SUPFAM" id="SSF53383">
    <property type="entry name" value="PLP-dependent transferases"/>
    <property type="match status" value="1"/>
</dbReference>
<accession>A0ABY5SZ83</accession>
<gene>
    <name evidence="4" type="ORF">L1F33_00970</name>
</gene>
<evidence type="ECO:0000256" key="3">
    <source>
        <dbReference type="RuleBase" id="RU362118"/>
    </source>
</evidence>
<dbReference type="Gene3D" id="3.90.1150.10">
    <property type="entry name" value="Aspartate Aminotransferase, domain 1"/>
    <property type="match status" value="1"/>
</dbReference>
<dbReference type="PIRSF" id="PIRSF001434">
    <property type="entry name" value="CGS"/>
    <property type="match status" value="1"/>
</dbReference>
<dbReference type="Gene3D" id="3.40.640.10">
    <property type="entry name" value="Type I PLP-dependent aspartate aminotransferase-like (Major domain)"/>
    <property type="match status" value="1"/>
</dbReference>
<comment type="cofactor">
    <cofactor evidence="1 3">
        <name>pyridoxal 5'-phosphate</name>
        <dbReference type="ChEBI" id="CHEBI:597326"/>
    </cofactor>
</comment>
<dbReference type="InterPro" id="IPR000277">
    <property type="entry name" value="Cys/Met-Metab_PyrdxlP-dep_enz"/>
</dbReference>
<evidence type="ECO:0000313" key="4">
    <source>
        <dbReference type="EMBL" id="UVI39569.1"/>
    </source>
</evidence>
<dbReference type="PROSITE" id="PS00868">
    <property type="entry name" value="CYS_MET_METAB_PP"/>
    <property type="match status" value="1"/>
</dbReference>
<keyword evidence="2 3" id="KW-0663">Pyridoxal phosphate</keyword>
<dbReference type="InterPro" id="IPR015424">
    <property type="entry name" value="PyrdxlP-dep_Trfase"/>
</dbReference>
<evidence type="ECO:0000256" key="2">
    <source>
        <dbReference type="ARBA" id="ARBA00022898"/>
    </source>
</evidence>
<evidence type="ECO:0000256" key="1">
    <source>
        <dbReference type="ARBA" id="ARBA00001933"/>
    </source>
</evidence>
<dbReference type="InterPro" id="IPR015422">
    <property type="entry name" value="PyrdxlP-dep_Trfase_small"/>
</dbReference>
<dbReference type="Proteomes" id="UP001065265">
    <property type="component" value="Chromosome"/>
</dbReference>
<dbReference type="PANTHER" id="PTHR11808">
    <property type="entry name" value="TRANS-SULFURATION ENZYME FAMILY MEMBER"/>
    <property type="match status" value="1"/>
</dbReference>
<keyword evidence="4" id="KW-0808">Transferase</keyword>
<comment type="similarity">
    <text evidence="3">Belongs to the trans-sulfuration enzymes family.</text>
</comment>
<protein>
    <submittedName>
        <fullName evidence="4">PLP-dependent aspartate aminotransferase family protein</fullName>
    </submittedName>
</protein>
<proteinExistence type="inferred from homology"/>
<dbReference type="RefSeq" id="WP_265559065.1">
    <property type="nucleotide sequence ID" value="NZ_CP092471.1"/>
</dbReference>
<dbReference type="InterPro" id="IPR054542">
    <property type="entry name" value="Cys_met_metab_PP"/>
</dbReference>
<evidence type="ECO:0000313" key="5">
    <source>
        <dbReference type="Proteomes" id="UP001065265"/>
    </source>
</evidence>
<dbReference type="Pfam" id="PF01053">
    <property type="entry name" value="Cys_Met_Meta_PP"/>
    <property type="match status" value="1"/>
</dbReference>
<organism evidence="4 5">
    <name type="scientific">Qipengyuania spongiae</name>
    <dbReference type="NCBI Taxonomy" id="2909673"/>
    <lineage>
        <taxon>Bacteria</taxon>
        <taxon>Pseudomonadati</taxon>
        <taxon>Pseudomonadota</taxon>
        <taxon>Alphaproteobacteria</taxon>
        <taxon>Sphingomonadales</taxon>
        <taxon>Erythrobacteraceae</taxon>
        <taxon>Qipengyuania</taxon>
    </lineage>
</organism>
<sequence length="384" mass="41314">MIEFDPLDIQICLRAGDDVAEHGGAVLPPIAQASLFRKATMEELHRDLAREHIVSTYSRGTNPTVKALERTLAKLERAEACKCFASGMGAIGALLFGLLKAGDRVLFVGDIYGPTLELARRLEDFGILHDQTFAGDVAAIAPLLREETRLIYVESPGSMLFGVADLPGIAALARERSILTALDNTVATPLLQKPMELGIDFVIHSCTKYIGGHSDALGGALLGPAERIERIFYDAYMLLGAVMAPFDAFLFLRGLMSLPVRLRQHHADALTVARYLAGHSAVSRVFHPQLGLEATMPRNWRGHSGLFSFELADGSLARAMAVANHLKLFGKAVSWGGAESLVITGHKREPASEVPPRIPAGLLRLSIGLEGADALVADLEQALA</sequence>
<dbReference type="InterPro" id="IPR015421">
    <property type="entry name" value="PyrdxlP-dep_Trfase_major"/>
</dbReference>
<keyword evidence="5" id="KW-1185">Reference proteome</keyword>
<dbReference type="EMBL" id="CP092471">
    <property type="protein sequence ID" value="UVI39569.1"/>
    <property type="molecule type" value="Genomic_DNA"/>
</dbReference>